<comment type="caution">
    <text evidence="4">The sequence shown here is derived from an EMBL/GenBank/DDBJ whole genome shotgun (WGS) entry which is preliminary data.</text>
</comment>
<organism evidence="4 5">
    <name type="scientific">Rotaria magnacalcarata</name>
    <dbReference type="NCBI Taxonomy" id="392030"/>
    <lineage>
        <taxon>Eukaryota</taxon>
        <taxon>Metazoa</taxon>
        <taxon>Spiralia</taxon>
        <taxon>Gnathifera</taxon>
        <taxon>Rotifera</taxon>
        <taxon>Eurotatoria</taxon>
        <taxon>Bdelloidea</taxon>
        <taxon>Philodinida</taxon>
        <taxon>Philodinidae</taxon>
        <taxon>Rotaria</taxon>
    </lineage>
</organism>
<name>A0A8S3I5I9_9BILA</name>
<keyword evidence="2" id="KW-0689">Ribosomal protein</keyword>
<evidence type="ECO:0000313" key="5">
    <source>
        <dbReference type="Proteomes" id="UP000681720"/>
    </source>
</evidence>
<evidence type="ECO:0000313" key="4">
    <source>
        <dbReference type="EMBL" id="CAF5192304.1"/>
    </source>
</evidence>
<dbReference type="InterPro" id="IPR005822">
    <property type="entry name" value="Ribosomal_uL13"/>
</dbReference>
<dbReference type="GO" id="GO:0006412">
    <property type="term" value="P:translation"/>
    <property type="evidence" value="ECO:0007669"/>
    <property type="project" value="InterPro"/>
</dbReference>
<dbReference type="SUPFAM" id="SSF52161">
    <property type="entry name" value="Ribosomal protein L13"/>
    <property type="match status" value="1"/>
</dbReference>
<dbReference type="AlphaFoldDB" id="A0A8S3I5I9"/>
<accession>A0A8S3I5I9</accession>
<dbReference type="GO" id="GO:0003735">
    <property type="term" value="F:structural constituent of ribosome"/>
    <property type="evidence" value="ECO:0007669"/>
    <property type="project" value="InterPro"/>
</dbReference>
<comment type="similarity">
    <text evidence="1">Belongs to the universal ribosomal protein uL13 family.</text>
</comment>
<gene>
    <name evidence="4" type="ORF">GIL414_LOCUS73430</name>
</gene>
<protein>
    <recommendedName>
        <fullName evidence="6">Ribosomal protein L13</fullName>
    </recommendedName>
</protein>
<dbReference type="InterPro" id="IPR036899">
    <property type="entry name" value="Ribosomal_uL13_sf"/>
</dbReference>
<dbReference type="Pfam" id="PF00572">
    <property type="entry name" value="Ribosomal_L13"/>
    <property type="match status" value="1"/>
</dbReference>
<dbReference type="EMBL" id="CAJOBJ010338637">
    <property type="protein sequence ID" value="CAF5192304.1"/>
    <property type="molecule type" value="Genomic_DNA"/>
</dbReference>
<sequence length="48" mass="5714">MAFNKAQQLATFSRVWYLFDAKWQCPHMSGERIARILRGEHKPIYYPG</sequence>
<evidence type="ECO:0000256" key="1">
    <source>
        <dbReference type="ARBA" id="ARBA00006227"/>
    </source>
</evidence>
<dbReference type="GO" id="GO:0005840">
    <property type="term" value="C:ribosome"/>
    <property type="evidence" value="ECO:0007669"/>
    <property type="project" value="UniProtKB-KW"/>
</dbReference>
<evidence type="ECO:0008006" key="6">
    <source>
        <dbReference type="Google" id="ProtNLM"/>
    </source>
</evidence>
<proteinExistence type="inferred from homology"/>
<keyword evidence="3" id="KW-0687">Ribonucleoprotein</keyword>
<dbReference type="GO" id="GO:1990904">
    <property type="term" value="C:ribonucleoprotein complex"/>
    <property type="evidence" value="ECO:0007669"/>
    <property type="project" value="UniProtKB-KW"/>
</dbReference>
<dbReference type="Gene3D" id="3.90.1180.10">
    <property type="entry name" value="Ribosomal protein L13"/>
    <property type="match status" value="1"/>
</dbReference>
<reference evidence="4" key="1">
    <citation type="submission" date="2021-02" db="EMBL/GenBank/DDBJ databases">
        <authorList>
            <person name="Nowell W R."/>
        </authorList>
    </citation>
    <scope>NUCLEOTIDE SEQUENCE</scope>
</reference>
<evidence type="ECO:0000256" key="2">
    <source>
        <dbReference type="ARBA" id="ARBA00022980"/>
    </source>
</evidence>
<feature type="non-terminal residue" evidence="4">
    <location>
        <position position="1"/>
    </location>
</feature>
<evidence type="ECO:0000256" key="3">
    <source>
        <dbReference type="ARBA" id="ARBA00023274"/>
    </source>
</evidence>
<dbReference type="Proteomes" id="UP000681720">
    <property type="component" value="Unassembled WGS sequence"/>
</dbReference>